<evidence type="ECO:0000313" key="1">
    <source>
        <dbReference type="EMBL" id="OMO77217.1"/>
    </source>
</evidence>
<dbReference type="Proteomes" id="UP000188268">
    <property type="component" value="Unassembled WGS sequence"/>
</dbReference>
<gene>
    <name evidence="1" type="ORF">CCACVL1_15156</name>
</gene>
<dbReference type="OrthoDB" id="10643956at2759"/>
<dbReference type="EMBL" id="AWWV01010781">
    <property type="protein sequence ID" value="OMO77217.1"/>
    <property type="molecule type" value="Genomic_DNA"/>
</dbReference>
<reference evidence="1 2" key="1">
    <citation type="submission" date="2013-09" db="EMBL/GenBank/DDBJ databases">
        <title>Corchorus capsularis genome sequencing.</title>
        <authorList>
            <person name="Alam M."/>
            <person name="Haque M.S."/>
            <person name="Islam M.S."/>
            <person name="Emdad E.M."/>
            <person name="Islam M.M."/>
            <person name="Ahmed B."/>
            <person name="Halim A."/>
            <person name="Hossen Q.M.M."/>
            <person name="Hossain M.Z."/>
            <person name="Ahmed R."/>
            <person name="Khan M.M."/>
            <person name="Islam R."/>
            <person name="Rashid M.M."/>
            <person name="Khan S.A."/>
            <person name="Rahman M.S."/>
            <person name="Alam M."/>
        </authorList>
    </citation>
    <scope>NUCLEOTIDE SEQUENCE [LARGE SCALE GENOMIC DNA]</scope>
    <source>
        <strain evidence="2">cv. CVL-1</strain>
        <tissue evidence="1">Whole seedling</tissue>
    </source>
</reference>
<dbReference type="Gramene" id="OMO77217">
    <property type="protein sequence ID" value="OMO77217"/>
    <property type="gene ID" value="CCACVL1_15156"/>
</dbReference>
<organism evidence="1 2">
    <name type="scientific">Corchorus capsularis</name>
    <name type="common">Jute</name>
    <dbReference type="NCBI Taxonomy" id="210143"/>
    <lineage>
        <taxon>Eukaryota</taxon>
        <taxon>Viridiplantae</taxon>
        <taxon>Streptophyta</taxon>
        <taxon>Embryophyta</taxon>
        <taxon>Tracheophyta</taxon>
        <taxon>Spermatophyta</taxon>
        <taxon>Magnoliopsida</taxon>
        <taxon>eudicotyledons</taxon>
        <taxon>Gunneridae</taxon>
        <taxon>Pentapetalae</taxon>
        <taxon>rosids</taxon>
        <taxon>malvids</taxon>
        <taxon>Malvales</taxon>
        <taxon>Malvaceae</taxon>
        <taxon>Grewioideae</taxon>
        <taxon>Apeibeae</taxon>
        <taxon>Corchorus</taxon>
    </lineage>
</organism>
<comment type="caution">
    <text evidence="1">The sequence shown here is derived from an EMBL/GenBank/DDBJ whole genome shotgun (WGS) entry which is preliminary data.</text>
</comment>
<name>A0A1R3I3P9_COCAP</name>
<sequence length="333" mass="37624">MPGPQPTRVHESAEILSQICKNLDIKHVFRVARAVNMEAINILENVNNITMSTRNEEGLVDLPRQREENGAVNLETFMLDMAIGQSTTVQLIRGVIEASKKTLQCLSLSFAYERFGGILNLKNLHFNSLKKIRLQNSNQILVLDRLQHLEEVSLVKCNLGKIPFVLNSSSLRIVRVIRCDLRGILKFSIVANRMELLQIEIGIDDVHVLHSCEMQLEISGMLDTFLYSGCILKNNLSFNGIRMVHLSIIADALPLTSFERDLYSFIGSLKSSITMRMDLETSQILSKSLGHKGPLHFLDMQELHVSNCPPEIQQFLIGFLRDGYIFNIALHQA</sequence>
<proteinExistence type="predicted"/>
<dbReference type="AlphaFoldDB" id="A0A1R3I3P9"/>
<evidence type="ECO:0000313" key="2">
    <source>
        <dbReference type="Proteomes" id="UP000188268"/>
    </source>
</evidence>
<accession>A0A1R3I3P9</accession>
<keyword evidence="2" id="KW-1185">Reference proteome</keyword>
<protein>
    <submittedName>
        <fullName evidence="1">Uncharacterized protein</fullName>
    </submittedName>
</protein>